<name>Q22KM6_TETTS</name>
<evidence type="ECO:0000313" key="3">
    <source>
        <dbReference type="Proteomes" id="UP000009168"/>
    </source>
</evidence>
<dbReference type="EMBL" id="GG662498">
    <property type="protein sequence ID" value="EAR85773.1"/>
    <property type="molecule type" value="Genomic_DNA"/>
</dbReference>
<dbReference type="HOGENOM" id="CLU_1339888_0_0_1"/>
<evidence type="ECO:0000313" key="2">
    <source>
        <dbReference type="EMBL" id="EAR85773.1"/>
    </source>
</evidence>
<dbReference type="InParanoid" id="Q22KM6"/>
<dbReference type="RefSeq" id="XP_001033436.1">
    <property type="nucleotide sequence ID" value="XM_001033436.1"/>
</dbReference>
<keyword evidence="3" id="KW-1185">Reference proteome</keyword>
<feature type="coiled-coil region" evidence="1">
    <location>
        <begin position="134"/>
        <end position="201"/>
    </location>
</feature>
<sequence length="205" mass="24361">MEKLKQQIDGYSRRNRDISGYKDKESVKQILNQYYHTCENQVSIFFEILKKNDPSIFLNFKKWISNQKKKEKIPEYAAGKCLSYEQNQDNGLTSQEEYSDRPGIYEPFGLRQQNQDKQLANSENCSDNLCLEQQSHLDKQINELKNQIKEEQNKIENLLVQIEYLPQLYEDKFGMMLDSSKNTFELILKFMEQKISQLEQVSYID</sequence>
<keyword evidence="1" id="KW-0175">Coiled coil</keyword>
<dbReference type="Proteomes" id="UP000009168">
    <property type="component" value="Unassembled WGS sequence"/>
</dbReference>
<reference evidence="3" key="1">
    <citation type="journal article" date="2006" name="PLoS Biol.">
        <title>Macronuclear genome sequence of the ciliate Tetrahymena thermophila, a model eukaryote.</title>
        <authorList>
            <person name="Eisen J.A."/>
            <person name="Coyne R.S."/>
            <person name="Wu M."/>
            <person name="Wu D."/>
            <person name="Thiagarajan M."/>
            <person name="Wortman J.R."/>
            <person name="Badger J.H."/>
            <person name="Ren Q."/>
            <person name="Amedeo P."/>
            <person name="Jones K.M."/>
            <person name="Tallon L.J."/>
            <person name="Delcher A.L."/>
            <person name="Salzberg S.L."/>
            <person name="Silva J.C."/>
            <person name="Haas B.J."/>
            <person name="Majoros W.H."/>
            <person name="Farzad M."/>
            <person name="Carlton J.M."/>
            <person name="Smith R.K. Jr."/>
            <person name="Garg J."/>
            <person name="Pearlman R.E."/>
            <person name="Karrer K.M."/>
            <person name="Sun L."/>
            <person name="Manning G."/>
            <person name="Elde N.C."/>
            <person name="Turkewitz A.P."/>
            <person name="Asai D.J."/>
            <person name="Wilkes D.E."/>
            <person name="Wang Y."/>
            <person name="Cai H."/>
            <person name="Collins K."/>
            <person name="Stewart B.A."/>
            <person name="Lee S.R."/>
            <person name="Wilamowska K."/>
            <person name="Weinberg Z."/>
            <person name="Ruzzo W.L."/>
            <person name="Wloga D."/>
            <person name="Gaertig J."/>
            <person name="Frankel J."/>
            <person name="Tsao C.-C."/>
            <person name="Gorovsky M.A."/>
            <person name="Keeling P.J."/>
            <person name="Waller R.F."/>
            <person name="Patron N.J."/>
            <person name="Cherry J.M."/>
            <person name="Stover N.A."/>
            <person name="Krieger C.J."/>
            <person name="del Toro C."/>
            <person name="Ryder H.F."/>
            <person name="Williamson S.C."/>
            <person name="Barbeau R.A."/>
            <person name="Hamilton E.P."/>
            <person name="Orias E."/>
        </authorList>
    </citation>
    <scope>NUCLEOTIDE SEQUENCE [LARGE SCALE GENOMIC DNA]</scope>
    <source>
        <strain evidence="3">SB210</strain>
    </source>
</reference>
<evidence type="ECO:0000256" key="1">
    <source>
        <dbReference type="SAM" id="Coils"/>
    </source>
</evidence>
<gene>
    <name evidence="2" type="ORF">TTHERM_00312550</name>
</gene>
<dbReference type="AlphaFoldDB" id="Q22KM6"/>
<proteinExistence type="predicted"/>
<accession>Q22KM6</accession>
<protein>
    <submittedName>
        <fullName evidence="2">Uncharacterized protein</fullName>
    </submittedName>
</protein>
<organism evidence="2 3">
    <name type="scientific">Tetrahymena thermophila (strain SB210)</name>
    <dbReference type="NCBI Taxonomy" id="312017"/>
    <lineage>
        <taxon>Eukaryota</taxon>
        <taxon>Sar</taxon>
        <taxon>Alveolata</taxon>
        <taxon>Ciliophora</taxon>
        <taxon>Intramacronucleata</taxon>
        <taxon>Oligohymenophorea</taxon>
        <taxon>Hymenostomatida</taxon>
        <taxon>Tetrahymenina</taxon>
        <taxon>Tetrahymenidae</taxon>
        <taxon>Tetrahymena</taxon>
    </lineage>
</organism>
<dbReference type="KEGG" id="tet:TTHERM_00312550"/>
<dbReference type="GeneID" id="7842995"/>